<gene>
    <name evidence="1" type="ORF">UFOVP615_46</name>
</gene>
<evidence type="ECO:0000313" key="1">
    <source>
        <dbReference type="EMBL" id="CAB4153083.1"/>
    </source>
</evidence>
<sequence>MGDWRIILYDIIENCVKTAGVKRFSTWNSQDEDDTNDAHLAVSNAFFEINEGEQTFIFGSGIDTKNIENKIKFTVHILMKNSGVNQEKQKEIFIFADKICEEIIRYSGPEFLQFRKIDEKQDTKHTGKLTYPLTFETVFSTVHEQNKFEKTLIIKINNSVEIKN</sequence>
<name>A0A6J5N7B6_9CAUD</name>
<reference evidence="1" key="1">
    <citation type="submission" date="2020-04" db="EMBL/GenBank/DDBJ databases">
        <authorList>
            <person name="Chiriac C."/>
            <person name="Salcher M."/>
            <person name="Ghai R."/>
            <person name="Kavagutti S V."/>
        </authorList>
    </citation>
    <scope>NUCLEOTIDE SEQUENCE</scope>
</reference>
<proteinExistence type="predicted"/>
<dbReference type="EMBL" id="LR796584">
    <property type="protein sequence ID" value="CAB4153083.1"/>
    <property type="molecule type" value="Genomic_DNA"/>
</dbReference>
<organism evidence="1">
    <name type="scientific">uncultured Caudovirales phage</name>
    <dbReference type="NCBI Taxonomy" id="2100421"/>
    <lineage>
        <taxon>Viruses</taxon>
        <taxon>Duplodnaviria</taxon>
        <taxon>Heunggongvirae</taxon>
        <taxon>Uroviricota</taxon>
        <taxon>Caudoviricetes</taxon>
        <taxon>Peduoviridae</taxon>
        <taxon>Maltschvirus</taxon>
        <taxon>Maltschvirus maltsch</taxon>
    </lineage>
</organism>
<protein>
    <submittedName>
        <fullName evidence="1">Uncharacterized protein</fullName>
    </submittedName>
</protein>
<accession>A0A6J5N7B6</accession>